<evidence type="ECO:0000256" key="3">
    <source>
        <dbReference type="ARBA" id="ARBA00022729"/>
    </source>
</evidence>
<keyword evidence="5" id="KW-0564">Palmitate</keyword>
<accession>A0A1I2EN30</accession>
<dbReference type="GO" id="GO:0016020">
    <property type="term" value="C:membrane"/>
    <property type="evidence" value="ECO:0007669"/>
    <property type="project" value="UniProtKB-SubCell"/>
</dbReference>
<dbReference type="PROSITE" id="PS51257">
    <property type="entry name" value="PROKAR_LIPOPROTEIN"/>
    <property type="match status" value="1"/>
</dbReference>
<feature type="signal peptide" evidence="9">
    <location>
        <begin position="1"/>
        <end position="27"/>
    </location>
</feature>
<dbReference type="EMBL" id="FONT01000006">
    <property type="protein sequence ID" value="SFE94432.1"/>
    <property type="molecule type" value="Genomic_DNA"/>
</dbReference>
<keyword evidence="4" id="KW-0472">Membrane</keyword>
<keyword evidence="3 9" id="KW-0732">Signal</keyword>
<feature type="lipid moiety-binding region" description="S-diacylglycerol cysteine" evidence="7">
    <location>
        <position position="20"/>
    </location>
</feature>
<dbReference type="PIRSF" id="PIRSF002854">
    <property type="entry name" value="MetQ"/>
    <property type="match status" value="1"/>
</dbReference>
<dbReference type="RefSeq" id="WP_091662866.1">
    <property type="nucleotide sequence ID" value="NZ_FONT01000006.1"/>
</dbReference>
<evidence type="ECO:0000256" key="2">
    <source>
        <dbReference type="ARBA" id="ARBA00008973"/>
    </source>
</evidence>
<evidence type="ECO:0000256" key="6">
    <source>
        <dbReference type="ARBA" id="ARBA00023288"/>
    </source>
</evidence>
<dbReference type="Pfam" id="PF03180">
    <property type="entry name" value="Lipoprotein_9"/>
    <property type="match status" value="1"/>
</dbReference>
<dbReference type="CDD" id="cd13597">
    <property type="entry name" value="PBP2_lipoprotein_Tp32"/>
    <property type="match status" value="1"/>
</dbReference>
<sequence length="304" mass="33323">MKNWLQLLLVFALVLLLAACGGQEDSAEENAENDNTEQTSETTDQEGASEENTTLTVGASNVPHAEILEFATDLLAEEGIDLQIETFNDYVIPNQALSEEEIDANYFQHIPYLEGQIEEHGYDFVNAGGVHIEPIGVYSQEYGSLDELPDGAEVLMSSSVADHGRILMMLEEEGLITLDEEVDGVNATIEDIVENPKNLEFTANIEPAMLLQAYQNGEGDAVLINSNFAIDNGLDPQEDSITLESGEDNPYVNIIAVRSGDENNEEIQTLLEVLRSDEVKTFIEEEYEGAVLPVSSDAETSDDQ</sequence>
<dbReference type="OrthoDB" id="9812878at2"/>
<protein>
    <submittedName>
        <fullName evidence="10">D-methionine transport system substrate-binding protein</fullName>
    </submittedName>
</protein>
<dbReference type="Gene3D" id="3.40.190.10">
    <property type="entry name" value="Periplasmic binding protein-like II"/>
    <property type="match status" value="2"/>
</dbReference>
<dbReference type="InterPro" id="IPR004872">
    <property type="entry name" value="Lipoprotein_NlpA"/>
</dbReference>
<comment type="subcellular location">
    <subcellularLocation>
        <location evidence="1">Membrane</location>
        <topology evidence="1">Lipid-anchor</topology>
    </subcellularLocation>
</comment>
<keyword evidence="11" id="KW-1185">Reference proteome</keyword>
<dbReference type="STRING" id="930128.SAMN05192532_106141"/>
<dbReference type="PANTHER" id="PTHR30429:SF0">
    <property type="entry name" value="METHIONINE-BINDING LIPOPROTEIN METQ"/>
    <property type="match status" value="1"/>
</dbReference>
<organism evidence="10 11">
    <name type="scientific">Alteribacillus iranensis</name>
    <dbReference type="NCBI Taxonomy" id="930128"/>
    <lineage>
        <taxon>Bacteria</taxon>
        <taxon>Bacillati</taxon>
        <taxon>Bacillota</taxon>
        <taxon>Bacilli</taxon>
        <taxon>Bacillales</taxon>
        <taxon>Bacillaceae</taxon>
        <taxon>Alteribacillus</taxon>
    </lineage>
</organism>
<name>A0A1I2EN30_9BACI</name>
<dbReference type="SUPFAM" id="SSF53850">
    <property type="entry name" value="Periplasmic binding protein-like II"/>
    <property type="match status" value="1"/>
</dbReference>
<evidence type="ECO:0000313" key="10">
    <source>
        <dbReference type="EMBL" id="SFE94432.1"/>
    </source>
</evidence>
<evidence type="ECO:0000256" key="1">
    <source>
        <dbReference type="ARBA" id="ARBA00004635"/>
    </source>
</evidence>
<feature type="chain" id="PRO_5011692932" evidence="9">
    <location>
        <begin position="28"/>
        <end position="304"/>
    </location>
</feature>
<proteinExistence type="inferred from homology"/>
<comment type="similarity">
    <text evidence="2">Belongs to the NlpA lipoprotein family.</text>
</comment>
<dbReference type="PANTHER" id="PTHR30429">
    <property type="entry name" value="D-METHIONINE-BINDING LIPOPROTEIN METQ"/>
    <property type="match status" value="1"/>
</dbReference>
<reference evidence="10 11" key="1">
    <citation type="submission" date="2016-10" db="EMBL/GenBank/DDBJ databases">
        <authorList>
            <person name="de Groot N.N."/>
        </authorList>
    </citation>
    <scope>NUCLEOTIDE SEQUENCE [LARGE SCALE GENOMIC DNA]</scope>
    <source>
        <strain evidence="10 11">DSM 23995</strain>
    </source>
</reference>
<gene>
    <name evidence="10" type="ORF">SAMN05192532_106141</name>
</gene>
<evidence type="ECO:0000313" key="11">
    <source>
        <dbReference type="Proteomes" id="UP000199516"/>
    </source>
</evidence>
<evidence type="ECO:0000256" key="5">
    <source>
        <dbReference type="ARBA" id="ARBA00023139"/>
    </source>
</evidence>
<evidence type="ECO:0000256" key="8">
    <source>
        <dbReference type="SAM" id="MobiDB-lite"/>
    </source>
</evidence>
<keyword evidence="6" id="KW-0449">Lipoprotein</keyword>
<dbReference type="Proteomes" id="UP000199516">
    <property type="component" value="Unassembled WGS sequence"/>
</dbReference>
<evidence type="ECO:0000256" key="7">
    <source>
        <dbReference type="PIRSR" id="PIRSR002854-1"/>
    </source>
</evidence>
<feature type="region of interest" description="Disordered" evidence="8">
    <location>
        <begin position="26"/>
        <end position="58"/>
    </location>
</feature>
<evidence type="ECO:0000256" key="9">
    <source>
        <dbReference type="SAM" id="SignalP"/>
    </source>
</evidence>
<dbReference type="AlphaFoldDB" id="A0A1I2EN30"/>
<feature type="compositionally biased region" description="Acidic residues" evidence="8">
    <location>
        <begin position="26"/>
        <end position="35"/>
    </location>
</feature>
<evidence type="ECO:0000256" key="4">
    <source>
        <dbReference type="ARBA" id="ARBA00023136"/>
    </source>
</evidence>